<organism evidence="2 3">
    <name type="scientific">Friedmanniella luteola</name>
    <dbReference type="NCBI Taxonomy" id="546871"/>
    <lineage>
        <taxon>Bacteria</taxon>
        <taxon>Bacillati</taxon>
        <taxon>Actinomycetota</taxon>
        <taxon>Actinomycetes</taxon>
        <taxon>Propionibacteriales</taxon>
        <taxon>Nocardioidaceae</taxon>
        <taxon>Friedmanniella</taxon>
    </lineage>
</organism>
<dbReference type="Proteomes" id="UP000199092">
    <property type="component" value="Chromosome I"/>
</dbReference>
<feature type="domain" description="DUF2470" evidence="1">
    <location>
        <begin position="155"/>
        <end position="226"/>
    </location>
</feature>
<dbReference type="OrthoDB" id="3565122at2"/>
<sequence length="239" mass="24715">MARTPTPTPAELARTVLAVAGPAGWRLEPSGEVLVAPFVATGGTPLLLVERERTDDLLGRPAVSVTLAPGLGLATVTLVGRPRPPRPHELVGELRAYRHDHAGCGPACGTSGLPVALELVRVAVTRPGERDAVPVAVADLQAARPLEGVLAGYDVARHLNADHTTELLRLAADVTGRDPGELVAAQVAAVSADGVRLTLIDADGVSELDVVFAAPAPTPAALGRELHRLLADPSTHPRD</sequence>
<dbReference type="RefSeq" id="WP_091414764.1">
    <property type="nucleotide sequence ID" value="NZ_LT629749.1"/>
</dbReference>
<evidence type="ECO:0000259" key="1">
    <source>
        <dbReference type="Pfam" id="PF10615"/>
    </source>
</evidence>
<evidence type="ECO:0000313" key="3">
    <source>
        <dbReference type="Proteomes" id="UP000199092"/>
    </source>
</evidence>
<evidence type="ECO:0000313" key="2">
    <source>
        <dbReference type="EMBL" id="SDT32571.1"/>
    </source>
</evidence>
<proteinExistence type="predicted"/>
<dbReference type="Pfam" id="PF10615">
    <property type="entry name" value="DUF2470"/>
    <property type="match status" value="1"/>
</dbReference>
<accession>A0A1H1ZFL0</accession>
<dbReference type="InterPro" id="IPR037119">
    <property type="entry name" value="Haem_oxidase_HugZ-like_sf"/>
</dbReference>
<name>A0A1H1ZFL0_9ACTN</name>
<gene>
    <name evidence="2" type="ORF">SAMN04488543_3749</name>
</gene>
<keyword evidence="3" id="KW-1185">Reference proteome</keyword>
<dbReference type="InterPro" id="IPR019595">
    <property type="entry name" value="DUF2470"/>
</dbReference>
<dbReference type="EMBL" id="LT629749">
    <property type="protein sequence ID" value="SDT32571.1"/>
    <property type="molecule type" value="Genomic_DNA"/>
</dbReference>
<dbReference type="AlphaFoldDB" id="A0A1H1ZFL0"/>
<dbReference type="STRING" id="546871.SAMN04488543_3749"/>
<dbReference type="Gene3D" id="3.20.180.10">
    <property type="entry name" value="PNP-oxidase-like"/>
    <property type="match status" value="1"/>
</dbReference>
<protein>
    <recommendedName>
        <fullName evidence="1">DUF2470 domain-containing protein</fullName>
    </recommendedName>
</protein>
<reference evidence="2 3" key="1">
    <citation type="submission" date="2016-10" db="EMBL/GenBank/DDBJ databases">
        <authorList>
            <person name="de Groot N.N."/>
        </authorList>
    </citation>
    <scope>NUCLEOTIDE SEQUENCE [LARGE SCALE GENOMIC DNA]</scope>
    <source>
        <strain evidence="2 3">DSM 21741</strain>
    </source>
</reference>